<dbReference type="EC" id="2.7.7.7" evidence="3 16"/>
<evidence type="ECO:0000256" key="8">
    <source>
        <dbReference type="ARBA" id="ARBA00022722"/>
    </source>
</evidence>
<dbReference type="SUPFAM" id="SSF47807">
    <property type="entry name" value="5' to 3' exonuclease, C-terminal subdomain"/>
    <property type="match status" value="1"/>
</dbReference>
<evidence type="ECO:0000256" key="9">
    <source>
        <dbReference type="ARBA" id="ARBA00022763"/>
    </source>
</evidence>
<evidence type="ECO:0000256" key="4">
    <source>
        <dbReference type="ARBA" id="ARBA00020311"/>
    </source>
</evidence>
<feature type="domain" description="3'-5' exonuclease" evidence="18">
    <location>
        <begin position="318"/>
        <end position="486"/>
    </location>
</feature>
<organism evidence="21 22">
    <name type="scientific">Fructobacillus papyrifericola</name>
    <dbReference type="NCBI Taxonomy" id="2713172"/>
    <lineage>
        <taxon>Bacteria</taxon>
        <taxon>Bacillati</taxon>
        <taxon>Bacillota</taxon>
        <taxon>Bacilli</taxon>
        <taxon>Lactobacillales</taxon>
        <taxon>Lactobacillaceae</taxon>
        <taxon>Fructobacillus</taxon>
    </lineage>
</organism>
<keyword evidence="12 17" id="KW-0239">DNA-directed DNA polymerase</keyword>
<comment type="similarity">
    <text evidence="1 17">Belongs to the DNA polymerase type-A family.</text>
</comment>
<dbReference type="Pfam" id="PF02739">
    <property type="entry name" value="5_3_exonuc_N"/>
    <property type="match status" value="1"/>
</dbReference>
<dbReference type="EMBL" id="JAAMFJ010000001">
    <property type="protein sequence ID" value="MBS9336124.1"/>
    <property type="molecule type" value="Genomic_DNA"/>
</dbReference>
<dbReference type="InterPro" id="IPR002298">
    <property type="entry name" value="DNA_polymerase_A"/>
</dbReference>
<keyword evidence="7 17" id="KW-0235">DNA replication</keyword>
<name>A0ABS5QSE6_9LACO</name>
<dbReference type="PANTHER" id="PTHR10133">
    <property type="entry name" value="DNA POLYMERASE I"/>
    <property type="match status" value="1"/>
</dbReference>
<keyword evidence="11" id="KW-0269">Exonuclease</keyword>
<dbReference type="InterPro" id="IPR008918">
    <property type="entry name" value="HhH2"/>
</dbReference>
<dbReference type="GO" id="GO:0003887">
    <property type="term" value="F:DNA-directed DNA polymerase activity"/>
    <property type="evidence" value="ECO:0007669"/>
    <property type="project" value="UniProtKB-EC"/>
</dbReference>
<dbReference type="InterPro" id="IPR002562">
    <property type="entry name" value="3'-5'_exonuclease_dom"/>
</dbReference>
<keyword evidence="13 17" id="KW-0238">DNA-binding</keyword>
<dbReference type="NCBIfam" id="TIGR00593">
    <property type="entry name" value="pola"/>
    <property type="match status" value="1"/>
</dbReference>
<dbReference type="PRINTS" id="PR00868">
    <property type="entry name" value="DNAPOLI"/>
</dbReference>
<dbReference type="NCBIfam" id="NF004397">
    <property type="entry name" value="PRK05755.1"/>
    <property type="match status" value="1"/>
</dbReference>
<keyword evidence="10" id="KW-0378">Hydrolase</keyword>
<dbReference type="InterPro" id="IPR012337">
    <property type="entry name" value="RNaseH-like_sf"/>
</dbReference>
<evidence type="ECO:0000256" key="10">
    <source>
        <dbReference type="ARBA" id="ARBA00022801"/>
    </source>
</evidence>
<dbReference type="Pfam" id="PF00476">
    <property type="entry name" value="DNA_pol_A"/>
    <property type="match status" value="1"/>
</dbReference>
<dbReference type="InterPro" id="IPR054690">
    <property type="entry name" value="DNA_polI_exonuclease"/>
</dbReference>
<dbReference type="Pfam" id="PF22619">
    <property type="entry name" value="DNA_polI_exo1"/>
    <property type="match status" value="1"/>
</dbReference>
<evidence type="ECO:0000256" key="1">
    <source>
        <dbReference type="ARBA" id="ARBA00007705"/>
    </source>
</evidence>
<dbReference type="InterPro" id="IPR036279">
    <property type="entry name" value="5-3_exonuclease_C_sf"/>
</dbReference>
<dbReference type="PROSITE" id="PS00447">
    <property type="entry name" value="DNA_POLYMERASE_A"/>
    <property type="match status" value="1"/>
</dbReference>
<evidence type="ECO:0000259" key="18">
    <source>
        <dbReference type="SMART" id="SM00474"/>
    </source>
</evidence>
<dbReference type="CDD" id="cd06140">
    <property type="entry name" value="DNA_polA_I_Bacillus_like_exo"/>
    <property type="match status" value="1"/>
</dbReference>
<evidence type="ECO:0000256" key="17">
    <source>
        <dbReference type="RuleBase" id="RU004460"/>
    </source>
</evidence>
<dbReference type="SMART" id="SM00475">
    <property type="entry name" value="53EXOc"/>
    <property type="match status" value="1"/>
</dbReference>
<dbReference type="Gene3D" id="3.30.70.370">
    <property type="match status" value="1"/>
</dbReference>
<comment type="caution">
    <text evidence="21">The sequence shown here is derived from an EMBL/GenBank/DDBJ whole genome shotgun (WGS) entry which is preliminary data.</text>
</comment>
<evidence type="ECO:0000256" key="14">
    <source>
        <dbReference type="ARBA" id="ARBA00023204"/>
    </source>
</evidence>
<reference evidence="21 22" key="1">
    <citation type="submission" date="2020-02" db="EMBL/GenBank/DDBJ databases">
        <title>Fructobacillus sp. isolated from paper mulberry of Taiwan.</title>
        <authorList>
            <person name="Lin S.-T."/>
        </authorList>
    </citation>
    <scope>NUCLEOTIDE SEQUENCE [LARGE SCALE GENOMIC DNA]</scope>
    <source>
        <strain evidence="21 22">M1-21</strain>
    </source>
</reference>
<dbReference type="CDD" id="cd09898">
    <property type="entry name" value="H3TH_53EXO"/>
    <property type="match status" value="1"/>
</dbReference>
<dbReference type="InterPro" id="IPR020046">
    <property type="entry name" value="5-3_exonucl_a-hlix_arch_N"/>
</dbReference>
<dbReference type="SMART" id="SM00474">
    <property type="entry name" value="35EXOc"/>
    <property type="match status" value="1"/>
</dbReference>
<dbReference type="Gene3D" id="1.20.1060.10">
    <property type="entry name" value="Taq DNA Polymerase, Chain T, domain 4"/>
    <property type="match status" value="1"/>
</dbReference>
<dbReference type="Pfam" id="PF01367">
    <property type="entry name" value="5_3_exonuc"/>
    <property type="match status" value="1"/>
</dbReference>
<evidence type="ECO:0000256" key="15">
    <source>
        <dbReference type="ARBA" id="ARBA00049244"/>
    </source>
</evidence>
<evidence type="ECO:0000256" key="11">
    <source>
        <dbReference type="ARBA" id="ARBA00022839"/>
    </source>
</evidence>
<feature type="domain" description="5'-3' exonuclease" evidence="19">
    <location>
        <begin position="3"/>
        <end position="268"/>
    </location>
</feature>
<evidence type="ECO:0000256" key="7">
    <source>
        <dbReference type="ARBA" id="ARBA00022705"/>
    </source>
</evidence>
<evidence type="ECO:0000256" key="12">
    <source>
        <dbReference type="ARBA" id="ARBA00022932"/>
    </source>
</evidence>
<dbReference type="InterPro" id="IPR018320">
    <property type="entry name" value="DNA_polymerase_1"/>
</dbReference>
<dbReference type="Gene3D" id="1.10.150.20">
    <property type="entry name" value="5' to 3' exonuclease, C-terminal subdomain"/>
    <property type="match status" value="2"/>
</dbReference>
<evidence type="ECO:0000256" key="6">
    <source>
        <dbReference type="ARBA" id="ARBA00022695"/>
    </source>
</evidence>
<keyword evidence="22" id="KW-1185">Reference proteome</keyword>
<evidence type="ECO:0000256" key="16">
    <source>
        <dbReference type="NCBIfam" id="TIGR00593"/>
    </source>
</evidence>
<evidence type="ECO:0000256" key="3">
    <source>
        <dbReference type="ARBA" id="ARBA00012417"/>
    </source>
</evidence>
<evidence type="ECO:0000313" key="22">
    <source>
        <dbReference type="Proteomes" id="UP000735205"/>
    </source>
</evidence>
<dbReference type="RefSeq" id="WP_213792672.1">
    <property type="nucleotide sequence ID" value="NZ_JAAMFJ010000001.1"/>
</dbReference>
<keyword evidence="6 17" id="KW-0548">Nucleotidyltransferase</keyword>
<dbReference type="InterPro" id="IPR043502">
    <property type="entry name" value="DNA/RNA_pol_sf"/>
</dbReference>
<comment type="catalytic activity">
    <reaction evidence="15 17">
        <text>DNA(n) + a 2'-deoxyribonucleoside 5'-triphosphate = DNA(n+1) + diphosphate</text>
        <dbReference type="Rhea" id="RHEA:22508"/>
        <dbReference type="Rhea" id="RHEA-COMP:17339"/>
        <dbReference type="Rhea" id="RHEA-COMP:17340"/>
        <dbReference type="ChEBI" id="CHEBI:33019"/>
        <dbReference type="ChEBI" id="CHEBI:61560"/>
        <dbReference type="ChEBI" id="CHEBI:173112"/>
        <dbReference type="EC" id="2.7.7.7"/>
    </reaction>
</comment>
<proteinExistence type="inferred from homology"/>
<dbReference type="InterPro" id="IPR029060">
    <property type="entry name" value="PIN-like_dom_sf"/>
</dbReference>
<dbReference type="InterPro" id="IPR036397">
    <property type="entry name" value="RNaseH_sf"/>
</dbReference>
<dbReference type="SUPFAM" id="SSF88723">
    <property type="entry name" value="PIN domain-like"/>
    <property type="match status" value="1"/>
</dbReference>
<dbReference type="Proteomes" id="UP000735205">
    <property type="component" value="Unassembled WGS sequence"/>
</dbReference>
<dbReference type="CDD" id="cd09859">
    <property type="entry name" value="PIN_53EXO"/>
    <property type="match status" value="1"/>
</dbReference>
<dbReference type="Gene3D" id="3.30.420.10">
    <property type="entry name" value="Ribonuclease H-like superfamily/Ribonuclease H"/>
    <property type="match status" value="1"/>
</dbReference>
<dbReference type="SUPFAM" id="SSF56672">
    <property type="entry name" value="DNA/RNA polymerases"/>
    <property type="match status" value="1"/>
</dbReference>
<dbReference type="SUPFAM" id="SSF53098">
    <property type="entry name" value="Ribonuclease H-like"/>
    <property type="match status" value="1"/>
</dbReference>
<keyword evidence="5 17" id="KW-0808">Transferase</keyword>
<gene>
    <name evidence="17 21" type="primary">polA</name>
    <name evidence="21" type="ORF">G6R28_02615</name>
</gene>
<dbReference type="InterPro" id="IPR001098">
    <property type="entry name" value="DNA-dir_DNA_pol_A_palm_dom"/>
</dbReference>
<evidence type="ECO:0000256" key="2">
    <source>
        <dbReference type="ARBA" id="ARBA00011541"/>
    </source>
</evidence>
<keyword evidence="9 17" id="KW-0227">DNA damage</keyword>
<dbReference type="PANTHER" id="PTHR10133:SF27">
    <property type="entry name" value="DNA POLYMERASE NU"/>
    <property type="match status" value="1"/>
</dbReference>
<evidence type="ECO:0000256" key="5">
    <source>
        <dbReference type="ARBA" id="ARBA00022679"/>
    </source>
</evidence>
<dbReference type="Gene3D" id="3.40.50.1010">
    <property type="entry name" value="5'-nuclease"/>
    <property type="match status" value="1"/>
</dbReference>
<dbReference type="SMART" id="SM00279">
    <property type="entry name" value="HhH2"/>
    <property type="match status" value="1"/>
</dbReference>
<evidence type="ECO:0000259" key="19">
    <source>
        <dbReference type="SMART" id="SM00475"/>
    </source>
</evidence>
<evidence type="ECO:0000256" key="13">
    <source>
        <dbReference type="ARBA" id="ARBA00023125"/>
    </source>
</evidence>
<dbReference type="SMART" id="SM00482">
    <property type="entry name" value="POLAc"/>
    <property type="match status" value="1"/>
</dbReference>
<evidence type="ECO:0000259" key="20">
    <source>
        <dbReference type="SMART" id="SM00482"/>
    </source>
</evidence>
<keyword evidence="14 17" id="KW-0234">DNA repair</keyword>
<dbReference type="InterPro" id="IPR019760">
    <property type="entry name" value="DNA-dir_DNA_pol_A_CS"/>
</dbReference>
<dbReference type="InterPro" id="IPR020045">
    <property type="entry name" value="DNA_polI_H3TH"/>
</dbReference>
<feature type="domain" description="DNA-directed DNA polymerase family A palm" evidence="20">
    <location>
        <begin position="653"/>
        <end position="861"/>
    </location>
</feature>
<accession>A0ABS5QSE6</accession>
<protein>
    <recommendedName>
        <fullName evidence="4 16">DNA polymerase I</fullName>
        <ecNumber evidence="3 16">2.7.7.7</ecNumber>
    </recommendedName>
</protein>
<evidence type="ECO:0000313" key="21">
    <source>
        <dbReference type="EMBL" id="MBS9336124.1"/>
    </source>
</evidence>
<comment type="subunit">
    <text evidence="2 17">Single-chain monomer with multiple functions.</text>
</comment>
<sequence>MSKKILLIDGNSLAFRAFYAMYQQLDRMVTPEGLHTNALVAFNNFLESIVLPMQPDMGLVAWDARSGRETFRGDLYADYKAGRDKAPAEFKEQFPYLREMVEAHGLHNYEQMGLEADDIIGTLSRVGQKAGDQVIIITGDQDLTQLVTDDVTVKLTKKGVTQVEVYTPDFIMEKFGITPEQIIDKKALTGDTSDNYPGVTKVGEKTALKLLKEYHDLDNLYAHVDEMKPSKMKENLINDKDVAYRARKLATIITDAKLEIGLSDIAYNGPKEKGLVELFEKLHFRQALNKLRSQSLLGDDLGEAADASEQKQGDFAKVSTLTEASLKKLVEEDQLAFHIDTTGENYHQADMIAFALGNDKVGYFASRDFTLFDHDDLRTIIESDRIQLRLFNAKAHWVLLHRLGLTLHGVDFDFLLVAYLLDTVGNDNVLSTLAGRFGRYLATDEEIYGKGAKFAVPEEAEVVEDHVGHKAQTVFDLRDQAFSDLDEHEQGHLYSDIELPLSFVLAKMEARGFKVNQDRLAKMGQEMDEKIASLKEEIFQMAGEEFNINSTKQLGTLLFDKMGLPVIKKTKTGYSTAVEVLEKLAPQAPIVEHILAYRQLAKLKSTYVDGLLAVVDQADQKVHTRFLQTLTQTGRLSSVDPNLQNIPMRTEEGRKIRHAFVPSKPDWLIFGADYSQIELRVLASITGDPAMEHAFVEDEDIHAETARKVFGLADDAPVDADQRRTAKAVNFGIVYGISDFGLSKNLNIARKDAKSFIETYFQEFPKIHQWMDAIKEKAHKDGFVETIEHRRRYLPDINAKNFNTRSFAERTAMNSPIQGSAADIIKIAMIKVDRAIQEKGLQARMLVQVHDELVFECPTEELDQLRETVTTVMDQAVKLAIPLKVESHAGPTWYEAK</sequence>
<dbReference type="InterPro" id="IPR002421">
    <property type="entry name" value="5-3_exonuclease"/>
</dbReference>
<keyword evidence="8" id="KW-0540">Nuclease</keyword>
<dbReference type="CDD" id="cd08637">
    <property type="entry name" value="DNA_pol_A_pol_I_C"/>
    <property type="match status" value="1"/>
</dbReference>